<dbReference type="Pfam" id="PF01457">
    <property type="entry name" value="Peptidase_M8"/>
    <property type="match status" value="1"/>
</dbReference>
<dbReference type="InterPro" id="IPR001577">
    <property type="entry name" value="Peptidase_M8"/>
</dbReference>
<dbReference type="SUPFAM" id="SSF55486">
    <property type="entry name" value="Metalloproteases ('zincins'), catalytic domain"/>
    <property type="match status" value="1"/>
</dbReference>
<evidence type="ECO:0000256" key="9">
    <source>
        <dbReference type="ARBA" id="ARBA00023315"/>
    </source>
</evidence>
<keyword evidence="5 10" id="KW-0479">Metal-binding</keyword>
<dbReference type="Proteomes" id="UP000694865">
    <property type="component" value="Unplaced"/>
</dbReference>
<dbReference type="InterPro" id="IPR000542">
    <property type="entry name" value="Carn_acyl_trans"/>
</dbReference>
<dbReference type="InterPro" id="IPR023213">
    <property type="entry name" value="CAT-like_dom_sf"/>
</dbReference>
<dbReference type="InterPro" id="IPR039551">
    <property type="entry name" value="Cho/carn_acyl_trans"/>
</dbReference>
<gene>
    <name evidence="14" type="primary">LOC102803200</name>
</gene>
<comment type="similarity">
    <text evidence="1">Belongs to the carnitine/choline acetyltransferase family.</text>
</comment>
<evidence type="ECO:0000313" key="13">
    <source>
        <dbReference type="Proteomes" id="UP000694865"/>
    </source>
</evidence>
<evidence type="ECO:0000256" key="7">
    <source>
        <dbReference type="ARBA" id="ARBA00022833"/>
    </source>
</evidence>
<dbReference type="RefSeq" id="XP_006821976.1">
    <property type="nucleotide sequence ID" value="XM_006821913.1"/>
</dbReference>
<keyword evidence="13" id="KW-1185">Reference proteome</keyword>
<feature type="transmembrane region" description="Helical" evidence="11">
    <location>
        <begin position="185"/>
        <end position="211"/>
    </location>
</feature>
<evidence type="ECO:0000256" key="4">
    <source>
        <dbReference type="ARBA" id="ARBA00022679"/>
    </source>
</evidence>
<keyword evidence="8 10" id="KW-0482">Metalloprotease</keyword>
<dbReference type="Gene3D" id="2.10.55.10">
    <property type="entry name" value="Leishmanolysin domain 3"/>
    <property type="match status" value="1"/>
</dbReference>
<evidence type="ECO:0000256" key="10">
    <source>
        <dbReference type="RuleBase" id="RU366077"/>
    </source>
</evidence>
<evidence type="ECO:0000256" key="6">
    <source>
        <dbReference type="ARBA" id="ARBA00022801"/>
    </source>
</evidence>
<keyword evidence="6 10" id="KW-0378">Hydrolase</keyword>
<dbReference type="Gene3D" id="3.30.559.70">
    <property type="entry name" value="Choline/Carnitine o-acyltransferase, domain 2"/>
    <property type="match status" value="1"/>
</dbReference>
<dbReference type="InterPro" id="IPR042231">
    <property type="entry name" value="Cho/carn_acyl_trans_2"/>
</dbReference>
<keyword evidence="4" id="KW-0808">Transferase</keyword>
<dbReference type="Pfam" id="PF00755">
    <property type="entry name" value="Carn_acyltransf"/>
    <property type="match status" value="1"/>
</dbReference>
<organism evidence="13 14">
    <name type="scientific">Saccoglossus kowalevskii</name>
    <name type="common">Acorn worm</name>
    <dbReference type="NCBI Taxonomy" id="10224"/>
    <lineage>
        <taxon>Eukaryota</taxon>
        <taxon>Metazoa</taxon>
        <taxon>Hemichordata</taxon>
        <taxon>Enteropneusta</taxon>
        <taxon>Harrimaniidae</taxon>
        <taxon>Saccoglossus</taxon>
    </lineage>
</organism>
<keyword evidence="11" id="KW-0812">Transmembrane</keyword>
<evidence type="ECO:0000256" key="3">
    <source>
        <dbReference type="ARBA" id="ARBA00022670"/>
    </source>
</evidence>
<keyword evidence="9" id="KW-0012">Acyltransferase</keyword>
<dbReference type="Gene3D" id="3.90.132.10">
    <property type="entry name" value="Leishmanolysin , domain 2"/>
    <property type="match status" value="1"/>
</dbReference>
<dbReference type="PRINTS" id="PR00782">
    <property type="entry name" value="LSHMANOLYSIN"/>
</dbReference>
<protein>
    <recommendedName>
        <fullName evidence="10">Leishmanolysin-like peptidase</fullName>
        <ecNumber evidence="10">3.4.24.-</ecNumber>
    </recommendedName>
</protein>
<keyword evidence="11" id="KW-0472">Membrane</keyword>
<comment type="cofactor">
    <cofactor evidence="10">
        <name>Zn(2+)</name>
        <dbReference type="ChEBI" id="CHEBI:29105"/>
    </cofactor>
    <text evidence="10">Binds 1 zinc ion per subunit.</text>
</comment>
<dbReference type="GeneID" id="102803200"/>
<dbReference type="PANTHER" id="PTHR22589:SF112">
    <property type="entry name" value="CHOLINE_CARNITINE ACYLTRANSFERASE DOMAIN-CONTAINING PROTEIN"/>
    <property type="match status" value="1"/>
</dbReference>
<comment type="similarity">
    <text evidence="2 10">Belongs to the peptidase M8 family.</text>
</comment>
<sequence>MYEWSDRVVQTVKRVDWDTRNGPVEHNVQMLVTPKVTREVRRHFDCELLEGIEIENQGGSGSELSHFEKRLLENEAMTGIHSQTRVFSRISLALMEDTGWYVCNYDMAEPLLWGKDLGCDFVKKSCKTWIDIRKSQDEETEPFCDTVSSVEFKLQCNIDRSSVALCNIHKYDTELPAEFQVRTPFYLRIFLISSSVGFFFFFVLLHVRRYLLRALLSYKGWLYQTPKRESWITIIWGGLVRLVSGGSPLTYSYQLSLPRQQVPTISDTIKQVLESVEPVLPAEKVEEMRIQAKEFEATLAPKLQRTLQIKSWWASNYVTEWWEKYIYLINRSPIAINSNYYCLDHAYWQPTTNQVARAASQICTLMKVKQMIHREQLRPLVIRNTIPLCMYQYERAFSTVRIPGEEMDELVHYDSSQSKHIVVMRKGVYYKLDMYDVKGQLLSPMTTAKQLEWLIKDADTQLESDSVKESTKIAALTACKRDDWARVRKQYFTQGINKESISLIDRAAFMVVLETRQYDTFSERGKFLLHGDGSTIWFDKNFTMVYFSNGKCGTNAEHSWGDAPVTGHILEHAMSEEIPGVPSQTGVLSGKYDPNGYCLPFAYFDQAAVRHPFQLQWEVTEPLAEHINNAFAFAVKNNDDLDLCVINHDDYGKGFVKKCKVSPDAYIQLALQLAYYRETGHFALTYESSMTRLFLHGRTETVRSVTKESSLFVKAMEDNDKTSDEKIRLMRQAAEAHQKIYRDCMSGYGCDRHLFALFVLCKGLGHESDFLHTALTLPWTLSTSQQPQQQMAGNPSVGLPCYRDMASPGGGFGPVSDTGYGVSYMIPEDSRFFFHVSSKKSCPQTDSQKFVDKIFKALADMKALFKDKFV</sequence>
<keyword evidence="3 10" id="KW-0645">Protease</keyword>
<evidence type="ECO:0000256" key="8">
    <source>
        <dbReference type="ARBA" id="ARBA00023049"/>
    </source>
</evidence>
<dbReference type="PANTHER" id="PTHR22589">
    <property type="entry name" value="CARNITINE O-ACYLTRANSFERASE"/>
    <property type="match status" value="1"/>
</dbReference>
<dbReference type="SUPFAM" id="SSF52777">
    <property type="entry name" value="CoA-dependent acyltransferases"/>
    <property type="match status" value="2"/>
</dbReference>
<evidence type="ECO:0000256" key="5">
    <source>
        <dbReference type="ARBA" id="ARBA00022723"/>
    </source>
</evidence>
<evidence type="ECO:0000256" key="11">
    <source>
        <dbReference type="SAM" id="Phobius"/>
    </source>
</evidence>
<accession>A0ABM0MPN5</accession>
<keyword evidence="11" id="KW-1133">Transmembrane helix</keyword>
<reference evidence="14" key="1">
    <citation type="submission" date="2025-08" db="UniProtKB">
        <authorList>
            <consortium name="RefSeq"/>
        </authorList>
    </citation>
    <scope>IDENTIFICATION</scope>
    <source>
        <tissue evidence="14">Testes</tissue>
    </source>
</reference>
<evidence type="ECO:0000313" key="14">
    <source>
        <dbReference type="RefSeq" id="XP_006821976.1"/>
    </source>
</evidence>
<feature type="domain" description="Choline/carnitine acyltransferase" evidence="12">
    <location>
        <begin position="262"/>
        <end position="854"/>
    </location>
</feature>
<evidence type="ECO:0000259" key="12">
    <source>
        <dbReference type="Pfam" id="PF00755"/>
    </source>
</evidence>
<evidence type="ECO:0000256" key="2">
    <source>
        <dbReference type="ARBA" id="ARBA00005860"/>
    </source>
</evidence>
<proteinExistence type="inferred from homology"/>
<evidence type="ECO:0000256" key="1">
    <source>
        <dbReference type="ARBA" id="ARBA00005232"/>
    </source>
</evidence>
<dbReference type="Gene3D" id="3.30.559.10">
    <property type="entry name" value="Chloramphenicol acetyltransferase-like domain"/>
    <property type="match status" value="1"/>
</dbReference>
<keyword evidence="7 10" id="KW-0862">Zinc</keyword>
<name>A0ABM0MPN5_SACKO</name>
<dbReference type="EC" id="3.4.24.-" evidence="10"/>